<proteinExistence type="predicted"/>
<organism evidence="1">
    <name type="scientific">marine sediment metagenome</name>
    <dbReference type="NCBI Taxonomy" id="412755"/>
    <lineage>
        <taxon>unclassified sequences</taxon>
        <taxon>metagenomes</taxon>
        <taxon>ecological metagenomes</taxon>
    </lineage>
</organism>
<dbReference type="EMBL" id="BARW01008497">
    <property type="protein sequence ID" value="GAI84953.1"/>
    <property type="molecule type" value="Genomic_DNA"/>
</dbReference>
<gene>
    <name evidence="1" type="ORF">S12H4_17392</name>
</gene>
<accession>X1RWD0</accession>
<evidence type="ECO:0000313" key="1">
    <source>
        <dbReference type="EMBL" id="GAI84953.1"/>
    </source>
</evidence>
<dbReference type="AlphaFoldDB" id="X1RWD0"/>
<sequence>MAELGPSMKPIVMPHYPHMMAEDIVVWSKYLQDPLVPIREVWYDVHVGGAVPVAGGPETMESRIAAGITRKRIDVVCAVGGGFWVVEIKPFASMLALGQVLSYTRLFKQEFAPVGEVWPVIVCDRVDDDLLAEFDAAGVAVIVND</sequence>
<comment type="caution">
    <text evidence="1">The sequence shown here is derived from an EMBL/GenBank/DDBJ whole genome shotgun (WGS) entry which is preliminary data.</text>
</comment>
<name>X1RWD0_9ZZZZ</name>
<reference evidence="1" key="1">
    <citation type="journal article" date="2014" name="Front. Microbiol.">
        <title>High frequency of phylogenetically diverse reductive dehalogenase-homologous genes in deep subseafloor sedimentary metagenomes.</title>
        <authorList>
            <person name="Kawai M."/>
            <person name="Futagami T."/>
            <person name="Toyoda A."/>
            <person name="Takaki Y."/>
            <person name="Nishi S."/>
            <person name="Hori S."/>
            <person name="Arai W."/>
            <person name="Tsubouchi T."/>
            <person name="Morono Y."/>
            <person name="Uchiyama I."/>
            <person name="Ito T."/>
            <person name="Fujiyama A."/>
            <person name="Inagaki F."/>
            <person name="Takami H."/>
        </authorList>
    </citation>
    <scope>NUCLEOTIDE SEQUENCE</scope>
    <source>
        <strain evidence="1">Expedition CK06-06</strain>
    </source>
</reference>
<protein>
    <submittedName>
        <fullName evidence="1">Uncharacterized protein</fullName>
    </submittedName>
</protein>